<reference evidence="1" key="1">
    <citation type="submission" date="2023-06" db="EMBL/GenBank/DDBJ databases">
        <title>Genome-scale phylogeny and comparative genomics of the fungal order Sordariales.</title>
        <authorList>
            <consortium name="Lawrence Berkeley National Laboratory"/>
            <person name="Hensen N."/>
            <person name="Bonometti L."/>
            <person name="Westerberg I."/>
            <person name="Brannstrom I.O."/>
            <person name="Guillou S."/>
            <person name="Cros-Aarteil S."/>
            <person name="Calhoun S."/>
            <person name="Haridas S."/>
            <person name="Kuo A."/>
            <person name="Mondo S."/>
            <person name="Pangilinan J."/>
            <person name="Riley R."/>
            <person name="Labutti K."/>
            <person name="Andreopoulos B."/>
            <person name="Lipzen A."/>
            <person name="Chen C."/>
            <person name="Yanf M."/>
            <person name="Daum C."/>
            <person name="Ng V."/>
            <person name="Clum A."/>
            <person name="Steindorff A."/>
            <person name="Ohm R."/>
            <person name="Martin F."/>
            <person name="Silar P."/>
            <person name="Natvig D."/>
            <person name="Lalanne C."/>
            <person name="Gautier V."/>
            <person name="Ament-Velasquez S.L."/>
            <person name="Kruys A."/>
            <person name="Hutchinson M.I."/>
            <person name="Powell A.J."/>
            <person name="Barry K."/>
            <person name="Miller A.N."/>
            <person name="Grigoriev I.V."/>
            <person name="Debuchy R."/>
            <person name="Gladieux P."/>
            <person name="Thoren M.H."/>
            <person name="Johannesson H."/>
        </authorList>
    </citation>
    <scope>NUCLEOTIDE SEQUENCE</scope>
    <source>
        <strain evidence="1">PSN4</strain>
    </source>
</reference>
<organism evidence="1 2">
    <name type="scientific">Echria macrotheca</name>
    <dbReference type="NCBI Taxonomy" id="438768"/>
    <lineage>
        <taxon>Eukaryota</taxon>
        <taxon>Fungi</taxon>
        <taxon>Dikarya</taxon>
        <taxon>Ascomycota</taxon>
        <taxon>Pezizomycotina</taxon>
        <taxon>Sordariomycetes</taxon>
        <taxon>Sordariomycetidae</taxon>
        <taxon>Sordariales</taxon>
        <taxon>Schizotheciaceae</taxon>
        <taxon>Echria</taxon>
    </lineage>
</organism>
<comment type="caution">
    <text evidence="1">The sequence shown here is derived from an EMBL/GenBank/DDBJ whole genome shotgun (WGS) entry which is preliminary data.</text>
</comment>
<name>A0AAJ0BBU7_9PEZI</name>
<proteinExistence type="predicted"/>
<evidence type="ECO:0000313" key="1">
    <source>
        <dbReference type="EMBL" id="KAK1755420.1"/>
    </source>
</evidence>
<gene>
    <name evidence="1" type="ORF">QBC47DRAFT_189124</name>
</gene>
<keyword evidence="2" id="KW-1185">Reference proteome</keyword>
<sequence>MGGFASTMAPVALTKSTPSERQAAVDEGSIPRACLMPHPTNRGLSSKAAVFPSKLPLESSLFNLLFHPCFPLPSRPLFLVLTRRSFPTTRLFSHTFISVAADSARIIDDRGVRLFCLCWFFGLRRDLDSAEAGFSWCFCLTTSPSHEVFHILPPKSLALAFCHPAWSRSDWQSLASPQPGSSHDLCEESSGRNLFFVVWLSYEVQLPPLLRILC</sequence>
<evidence type="ECO:0000313" key="2">
    <source>
        <dbReference type="Proteomes" id="UP001239445"/>
    </source>
</evidence>
<accession>A0AAJ0BBU7</accession>
<dbReference type="AlphaFoldDB" id="A0AAJ0BBU7"/>
<dbReference type="EMBL" id="MU839833">
    <property type="protein sequence ID" value="KAK1755420.1"/>
    <property type="molecule type" value="Genomic_DNA"/>
</dbReference>
<protein>
    <submittedName>
        <fullName evidence="1">Uncharacterized protein</fullName>
    </submittedName>
</protein>
<dbReference type="Proteomes" id="UP001239445">
    <property type="component" value="Unassembled WGS sequence"/>
</dbReference>